<reference evidence="2 3" key="1">
    <citation type="submission" date="2017-11" db="EMBL/GenBank/DDBJ databases">
        <title>Comparative genomics of Botrytis spp.</title>
        <authorList>
            <person name="Valero-Jimenez C.A."/>
            <person name="Tapia P."/>
            <person name="Veloso J."/>
            <person name="Silva-Moreno E."/>
            <person name="Staats M."/>
            <person name="Valdes J.H."/>
            <person name="Van Kan J.A.L."/>
        </authorList>
    </citation>
    <scope>NUCLEOTIDE SEQUENCE [LARGE SCALE GENOMIC DNA]</scope>
    <source>
        <strain evidence="2 3">MUCL2830</strain>
    </source>
</reference>
<accession>A0A4Y8DA12</accession>
<feature type="region of interest" description="Disordered" evidence="1">
    <location>
        <begin position="1"/>
        <end position="82"/>
    </location>
</feature>
<feature type="compositionally biased region" description="Polar residues" evidence="1">
    <location>
        <begin position="175"/>
        <end position="188"/>
    </location>
</feature>
<evidence type="ECO:0000313" key="2">
    <source>
        <dbReference type="EMBL" id="TEY73166.1"/>
    </source>
</evidence>
<feature type="region of interest" description="Disordered" evidence="1">
    <location>
        <begin position="165"/>
        <end position="221"/>
    </location>
</feature>
<gene>
    <name evidence="2" type="ORF">BOTCAL_0082g00170</name>
</gene>
<sequence>MSVNHQSGLSEFNQHSIQKKADPIPRTPAGKPTLKRLETIKKTYNPSKVKGHRARLEEMHHSVEQPHPPFPSVKPPAPSDYRKPPRPEIITISKATGKVIPPKSKRRLVNEKKNTNKITKPRLRHRIGDKQSKISPKFGNFMSAASTYDPDFTTPGLRVRVPFSPQHASREQNEKSPLSCTDNSQSVASAPLLPSTDKSKPEELEIGEPGGISNSEPPADTLPRAKILSHEALALRVKEKSFLPSFKDKTPGNLNHHQPQQHTVNPGFKKSFLTGMGGPIIVGREFDHSDEDPIERFLPAPLIGMNELADEYCMDFARGHSRHTAEEWKFYVVEKAKRLEERGYTSRG</sequence>
<feature type="compositionally biased region" description="Polar residues" evidence="1">
    <location>
        <begin position="1"/>
        <end position="16"/>
    </location>
</feature>
<protein>
    <submittedName>
        <fullName evidence="2">Uncharacterized protein</fullName>
    </submittedName>
</protein>
<keyword evidence="3" id="KW-1185">Reference proteome</keyword>
<name>A0A4Y8DA12_9HELO</name>
<feature type="compositionally biased region" description="Basic and acidic residues" evidence="1">
    <location>
        <begin position="54"/>
        <end position="64"/>
    </location>
</feature>
<dbReference type="AlphaFoldDB" id="A0A4Y8DA12"/>
<organism evidence="2 3">
    <name type="scientific">Botryotinia calthae</name>
    <dbReference type="NCBI Taxonomy" id="38488"/>
    <lineage>
        <taxon>Eukaryota</taxon>
        <taxon>Fungi</taxon>
        <taxon>Dikarya</taxon>
        <taxon>Ascomycota</taxon>
        <taxon>Pezizomycotina</taxon>
        <taxon>Leotiomycetes</taxon>
        <taxon>Helotiales</taxon>
        <taxon>Sclerotiniaceae</taxon>
        <taxon>Botryotinia</taxon>
    </lineage>
</organism>
<feature type="compositionally biased region" description="Pro residues" evidence="1">
    <location>
        <begin position="66"/>
        <end position="78"/>
    </location>
</feature>
<dbReference type="Proteomes" id="UP000297299">
    <property type="component" value="Unassembled WGS sequence"/>
</dbReference>
<comment type="caution">
    <text evidence="2">The sequence shown here is derived from an EMBL/GenBank/DDBJ whole genome shotgun (WGS) entry which is preliminary data.</text>
</comment>
<proteinExistence type="predicted"/>
<evidence type="ECO:0000313" key="3">
    <source>
        <dbReference type="Proteomes" id="UP000297299"/>
    </source>
</evidence>
<dbReference type="EMBL" id="PHWZ01000082">
    <property type="protein sequence ID" value="TEY73166.1"/>
    <property type="molecule type" value="Genomic_DNA"/>
</dbReference>
<evidence type="ECO:0000256" key="1">
    <source>
        <dbReference type="SAM" id="MobiDB-lite"/>
    </source>
</evidence>